<reference evidence="1" key="1">
    <citation type="submission" date="2021-06" db="EMBL/GenBank/DDBJ databases">
        <authorList>
            <person name="Kallberg Y."/>
            <person name="Tangrot J."/>
            <person name="Rosling A."/>
        </authorList>
    </citation>
    <scope>NUCLEOTIDE SEQUENCE</scope>
    <source>
        <strain evidence="1">AU212A</strain>
    </source>
</reference>
<gene>
    <name evidence="1" type="ORF">SCALOS_LOCUS8174</name>
</gene>
<dbReference type="Proteomes" id="UP000789860">
    <property type="component" value="Unassembled WGS sequence"/>
</dbReference>
<organism evidence="1 2">
    <name type="scientific">Scutellospora calospora</name>
    <dbReference type="NCBI Taxonomy" id="85575"/>
    <lineage>
        <taxon>Eukaryota</taxon>
        <taxon>Fungi</taxon>
        <taxon>Fungi incertae sedis</taxon>
        <taxon>Mucoromycota</taxon>
        <taxon>Glomeromycotina</taxon>
        <taxon>Glomeromycetes</taxon>
        <taxon>Diversisporales</taxon>
        <taxon>Gigasporaceae</taxon>
        <taxon>Scutellospora</taxon>
    </lineage>
</organism>
<comment type="caution">
    <text evidence="1">The sequence shown here is derived from an EMBL/GenBank/DDBJ whole genome shotgun (WGS) entry which is preliminary data.</text>
</comment>
<feature type="non-terminal residue" evidence="1">
    <location>
        <position position="1"/>
    </location>
</feature>
<protein>
    <submittedName>
        <fullName evidence="1">9989_t:CDS:1</fullName>
    </submittedName>
</protein>
<keyword evidence="2" id="KW-1185">Reference proteome</keyword>
<feature type="non-terminal residue" evidence="1">
    <location>
        <position position="278"/>
    </location>
</feature>
<evidence type="ECO:0000313" key="2">
    <source>
        <dbReference type="Proteomes" id="UP000789860"/>
    </source>
</evidence>
<accession>A0ACA9N9T1</accession>
<dbReference type="EMBL" id="CAJVPM010020823">
    <property type="protein sequence ID" value="CAG8636926.1"/>
    <property type="molecule type" value="Genomic_DNA"/>
</dbReference>
<name>A0ACA9N9T1_9GLOM</name>
<evidence type="ECO:0000313" key="1">
    <source>
        <dbReference type="EMBL" id="CAG8636926.1"/>
    </source>
</evidence>
<proteinExistence type="predicted"/>
<sequence>QFPERLQHILTSSKPSLDTESIVYPQYETRGDLKKAVELFCEWLEKIVKEREDIISSPDRKGNIWICLIGHSMGGILAADTILKYASQECPTAPKIIGLFAFDTPYYGVHENVFSKAALERVGSVAQQVSSTFTLLSTAATASGILSSTAAKNATSTTASNSSFGFSKWGLAALAGAALVSGAVYMQKDNVGKGVEWLGSHLEYVGVLWKKDELKQSDAFSLLRTFIHLPPPEMLPYFSSTTCDSKDEIDAHIYMFDPEHNHYYFDLGHVSAKRIIDT</sequence>